<feature type="signal peptide" evidence="44">
    <location>
        <begin position="1"/>
        <end position="30"/>
    </location>
</feature>
<comment type="similarity">
    <text evidence="6">Belongs to the peptidase M2 family.</text>
</comment>
<evidence type="ECO:0000256" key="33">
    <source>
        <dbReference type="ARBA" id="ARBA00047629"/>
    </source>
</evidence>
<evidence type="ECO:0000256" key="24">
    <source>
        <dbReference type="ARBA" id="ARBA00023180"/>
    </source>
</evidence>
<evidence type="ECO:0000256" key="16">
    <source>
        <dbReference type="ARBA" id="ARBA00022737"/>
    </source>
</evidence>
<keyword evidence="16" id="KW-0677">Repeat</keyword>
<evidence type="ECO:0000256" key="6">
    <source>
        <dbReference type="ARBA" id="ARBA00008139"/>
    </source>
</evidence>
<feature type="chain" id="PRO_5034130887" description="Angiotensin-converting enzyme" evidence="44">
    <location>
        <begin position="31"/>
        <end position="170"/>
    </location>
</feature>
<keyword evidence="8" id="KW-0963">Cytoplasm</keyword>
<comment type="catalytic activity">
    <reaction evidence="33">
        <text>substance P + H2O = L-Phe-L-Phe-Gly-L-Leu-L-Met-NH2 + substance P(1-6)</text>
        <dbReference type="Rhea" id="RHEA:71471"/>
        <dbReference type="ChEBI" id="CHEBI:15377"/>
        <dbReference type="ChEBI" id="CHEBI:190692"/>
        <dbReference type="ChEBI" id="CHEBI:190696"/>
        <dbReference type="ChEBI" id="CHEBI:190697"/>
    </reaction>
    <physiologicalReaction direction="left-to-right" evidence="33">
        <dbReference type="Rhea" id="RHEA:71472"/>
    </physiologicalReaction>
</comment>
<gene>
    <name evidence="45" type="primary">ACE</name>
</gene>
<evidence type="ECO:0000256" key="28">
    <source>
        <dbReference type="ARBA" id="ARBA00039858"/>
    </source>
</evidence>
<dbReference type="GO" id="GO:0006508">
    <property type="term" value="P:proteolysis"/>
    <property type="evidence" value="ECO:0007669"/>
    <property type="project" value="InterPro"/>
</dbReference>
<keyword evidence="22" id="KW-0472">Membrane</keyword>
<dbReference type="PANTHER" id="PTHR10514:SF25">
    <property type="entry name" value="ANGIOTENSIN-CONVERTING ENZYME"/>
    <property type="match status" value="1"/>
</dbReference>
<evidence type="ECO:0000256" key="13">
    <source>
        <dbReference type="ARBA" id="ARBA00022692"/>
    </source>
</evidence>
<keyword evidence="24 42" id="KW-0325">Glycoprotein</keyword>
<evidence type="ECO:0000256" key="8">
    <source>
        <dbReference type="ARBA" id="ARBA00022490"/>
    </source>
</evidence>
<evidence type="ECO:0000256" key="14">
    <source>
        <dbReference type="ARBA" id="ARBA00022723"/>
    </source>
</evidence>
<keyword evidence="19" id="KW-0112">Calmodulin-binding</keyword>
<comment type="catalytic activity">
    <reaction evidence="41">
        <text>substance P + H2O = substance P(1-9) + L-Leu-L-Met-NH2</text>
        <dbReference type="Rhea" id="RHEA:71459"/>
        <dbReference type="ChEBI" id="CHEBI:15377"/>
        <dbReference type="ChEBI" id="CHEBI:190692"/>
        <dbReference type="ChEBI" id="CHEBI:190693"/>
        <dbReference type="ChEBI" id="CHEBI:190700"/>
    </reaction>
    <physiologicalReaction direction="left-to-right" evidence="41">
        <dbReference type="Rhea" id="RHEA:71460"/>
    </physiologicalReaction>
</comment>
<evidence type="ECO:0000256" key="7">
    <source>
        <dbReference type="ARBA" id="ARBA00022475"/>
    </source>
</evidence>
<protein>
    <recommendedName>
        <fullName evidence="28">Angiotensin-converting enzyme</fullName>
        <ecNumber evidence="27">3.4.15.1</ecNumber>
    </recommendedName>
    <alternativeName>
        <fullName evidence="30">Dipeptidyl carboxypeptidase I</fullName>
    </alternativeName>
    <alternativeName>
        <fullName evidence="29">Kininase II</fullName>
    </alternativeName>
</protein>
<name>A0A8C8ZEU2_PROSS</name>
<dbReference type="PANTHER" id="PTHR10514">
    <property type="entry name" value="ANGIOTENSIN-CONVERTING ENZYME"/>
    <property type="match status" value="1"/>
</dbReference>
<dbReference type="SUPFAM" id="SSF55486">
    <property type="entry name" value="Metalloproteases ('zincins'), catalytic domain"/>
    <property type="match status" value="1"/>
</dbReference>
<keyword evidence="14" id="KW-0479">Metal-binding</keyword>
<keyword evidence="10" id="KW-0597">Phosphoprotein</keyword>
<keyword evidence="46" id="KW-1185">Reference proteome</keyword>
<feature type="glycosylation site" description="N-linked (GlcNAc...) asparagine" evidence="43">
    <location>
        <position position="40"/>
    </location>
</feature>
<evidence type="ECO:0000256" key="38">
    <source>
        <dbReference type="ARBA" id="ARBA00049116"/>
    </source>
</evidence>
<evidence type="ECO:0000256" key="22">
    <source>
        <dbReference type="ARBA" id="ARBA00023136"/>
    </source>
</evidence>
<comment type="function">
    <text evidence="26">Soluble form that is released in blood plasma and other body fluids following proteolytic cleavage in the juxtamembrane stalk region.</text>
</comment>
<dbReference type="InterPro" id="IPR001548">
    <property type="entry name" value="Peptidase_M2"/>
</dbReference>
<evidence type="ECO:0000313" key="45">
    <source>
        <dbReference type="Ensembl" id="ENSPSMP00000014052.1"/>
    </source>
</evidence>
<feature type="glycosylation site" description="N-linked (GlcNAc...) asparagine" evidence="42">
    <location>
        <position position="76"/>
    </location>
</feature>
<dbReference type="GO" id="GO:0005886">
    <property type="term" value="C:plasma membrane"/>
    <property type="evidence" value="ECO:0007669"/>
    <property type="project" value="TreeGrafter"/>
</dbReference>
<comment type="catalytic activity">
    <reaction evidence="35">
        <text>angiotensin I + H2O = L-histidyl-L-leucine + angiotensin II</text>
        <dbReference type="Rhea" id="RHEA:63560"/>
        <dbReference type="ChEBI" id="CHEBI:15377"/>
        <dbReference type="ChEBI" id="CHEBI:58506"/>
        <dbReference type="ChEBI" id="CHEBI:147350"/>
        <dbReference type="ChEBI" id="CHEBI:147392"/>
        <dbReference type="EC" id="3.4.15.1"/>
    </reaction>
    <physiologicalReaction direction="left-to-right" evidence="35">
        <dbReference type="Rhea" id="RHEA:63561"/>
    </physiologicalReaction>
</comment>
<comment type="catalytic activity">
    <reaction evidence="40">
        <text>bradykinin + H2O = L-Phe-L-Arg + bradykinin(1-7)</text>
        <dbReference type="Rhea" id="RHEA:71451"/>
        <dbReference type="ChEBI" id="CHEBI:15377"/>
        <dbReference type="ChEBI" id="CHEBI:132988"/>
        <dbReference type="ChEBI" id="CHEBI:133147"/>
        <dbReference type="ChEBI" id="CHEBI:147352"/>
    </reaction>
    <physiologicalReaction direction="left-to-right" evidence="40">
        <dbReference type="Rhea" id="RHEA:71452"/>
    </physiologicalReaction>
</comment>
<dbReference type="GO" id="GO:0008241">
    <property type="term" value="F:peptidyl-dipeptidase activity"/>
    <property type="evidence" value="ECO:0007669"/>
    <property type="project" value="InterPro"/>
</dbReference>
<keyword evidence="12" id="KW-0645">Protease</keyword>
<keyword evidence="18" id="KW-0862">Zinc</keyword>
<keyword evidence="20" id="KW-1133">Transmembrane helix</keyword>
<dbReference type="Ensembl" id="ENSPSMT00000016332.1">
    <property type="protein sequence ID" value="ENSPSMP00000014052.1"/>
    <property type="gene ID" value="ENSPSMG00000010050.1"/>
</dbReference>
<sequence>MGAAPGRRGPGPPPVLSLLPLLLLPPPAAPALHPELLPGNFSADEAGAQLFAQSYNSSAEQVLFQSTAASWAHDTNITAENAERQEEAALLSQEFAEAWGQKAKELYDPIWQNFTDPKLRKIIRAVCILGPANLPLAKRQQSSPTSWLPQEATPGCCSPGRAGTTLWASR</sequence>
<comment type="cofactor">
    <cofactor evidence="2">
        <name>Zn(2+)</name>
        <dbReference type="ChEBI" id="CHEBI:29105"/>
    </cofactor>
</comment>
<evidence type="ECO:0000256" key="37">
    <source>
        <dbReference type="ARBA" id="ARBA00048231"/>
    </source>
</evidence>
<dbReference type="GO" id="GO:0008237">
    <property type="term" value="F:metallopeptidase activity"/>
    <property type="evidence" value="ECO:0007669"/>
    <property type="project" value="InterPro"/>
</dbReference>
<keyword evidence="17" id="KW-0378">Hydrolase</keyword>
<reference evidence="45" key="1">
    <citation type="submission" date="2025-08" db="UniProtKB">
        <authorList>
            <consortium name="Ensembl"/>
        </authorList>
    </citation>
    <scope>IDENTIFICATION</scope>
</reference>
<comment type="catalytic activity">
    <reaction evidence="38">
        <text>substance P + H2O = substance P(1-8) + Gly-L-Leu-L-Met-NH2</text>
        <dbReference type="Rhea" id="RHEA:71463"/>
        <dbReference type="ChEBI" id="CHEBI:15377"/>
        <dbReference type="ChEBI" id="CHEBI:190692"/>
        <dbReference type="ChEBI" id="CHEBI:190694"/>
        <dbReference type="ChEBI" id="CHEBI:190699"/>
    </reaction>
    <physiologicalReaction direction="left-to-right" evidence="38">
        <dbReference type="Rhea" id="RHEA:71464"/>
    </physiologicalReaction>
</comment>
<evidence type="ECO:0000256" key="15">
    <source>
        <dbReference type="ARBA" id="ARBA00022729"/>
    </source>
</evidence>
<keyword evidence="7" id="KW-1003">Cell membrane</keyword>
<comment type="cofactor">
    <cofactor evidence="1">
        <name>chloride</name>
        <dbReference type="ChEBI" id="CHEBI:17996"/>
    </cofactor>
</comment>
<evidence type="ECO:0000256" key="40">
    <source>
        <dbReference type="ARBA" id="ARBA00049305"/>
    </source>
</evidence>
<evidence type="ECO:0000256" key="21">
    <source>
        <dbReference type="ARBA" id="ARBA00023049"/>
    </source>
</evidence>
<comment type="subcellular location">
    <subcellularLocation>
        <location evidence="3">Cell membrane</location>
        <topology evidence="3">Single-pass type I membrane protein</topology>
    </subcellularLocation>
    <subcellularLocation>
        <location evidence="4">Cytoplasm</location>
    </subcellularLocation>
    <subcellularLocation>
        <location evidence="5">Secreted</location>
    </subcellularLocation>
</comment>
<evidence type="ECO:0000256" key="19">
    <source>
        <dbReference type="ARBA" id="ARBA00022860"/>
    </source>
</evidence>
<evidence type="ECO:0000256" key="35">
    <source>
        <dbReference type="ARBA" id="ARBA00047862"/>
    </source>
</evidence>
<evidence type="ECO:0000256" key="11">
    <source>
        <dbReference type="ARBA" id="ARBA00022645"/>
    </source>
</evidence>
<evidence type="ECO:0000256" key="4">
    <source>
        <dbReference type="ARBA" id="ARBA00004496"/>
    </source>
</evidence>
<comment type="subunit">
    <text evidence="31">Monomer and homodimer; homodimerizes following binding to an inhibitor. Interacts with calmodulin (CALM1, CALM2 or CALM3); interaction takes place in the cytoplasmic region and regulates phosphorylation and proteolytic cleavage.</text>
</comment>
<accession>A0A8C8ZEU2</accession>
<comment type="catalytic activity">
    <reaction evidence="34">
        <text>goralatide + H2O = N-acetyl-L-seryl-L-aspartate + L-lysyl-L-proline</text>
        <dbReference type="Rhea" id="RHEA:71455"/>
        <dbReference type="ChEBI" id="CHEBI:15377"/>
        <dbReference type="ChEBI" id="CHEBI:190701"/>
        <dbReference type="ChEBI" id="CHEBI:190702"/>
        <dbReference type="ChEBI" id="CHEBI:190703"/>
    </reaction>
    <physiologicalReaction direction="left-to-right" evidence="34">
        <dbReference type="Rhea" id="RHEA:71456"/>
    </physiologicalReaction>
</comment>
<dbReference type="AlphaFoldDB" id="A0A8C8ZEU2"/>
<evidence type="ECO:0000256" key="39">
    <source>
        <dbReference type="ARBA" id="ARBA00049273"/>
    </source>
</evidence>
<evidence type="ECO:0000256" key="30">
    <source>
        <dbReference type="ARBA" id="ARBA00042621"/>
    </source>
</evidence>
<comment type="catalytic activity">
    <reaction evidence="25">
        <text>Release of a C-terminal dipeptide, oligopeptide-|-Xaa-Yaa, when Xaa is not Pro, and Yaa is neither Asp nor Glu. Thus, conversion of angiotensin I to angiotensin II, with increase in vasoconstrictor activity, but no action on angiotensin II.</text>
        <dbReference type="EC" id="3.4.15.1"/>
    </reaction>
</comment>
<evidence type="ECO:0000256" key="1">
    <source>
        <dbReference type="ARBA" id="ARBA00001923"/>
    </source>
</evidence>
<comment type="catalytic activity">
    <reaction evidence="36">
        <text>Met-enkephalin + H2O = L-phenylalanyl-L-methionine + L-tyrosylglycylglycine</text>
        <dbReference type="Rhea" id="RHEA:71483"/>
        <dbReference type="ChEBI" id="CHEBI:15377"/>
        <dbReference type="ChEBI" id="CHEBI:189868"/>
        <dbReference type="ChEBI" id="CHEBI:190708"/>
        <dbReference type="ChEBI" id="CHEBI:190709"/>
    </reaction>
    <physiologicalReaction direction="left-to-right" evidence="36">
        <dbReference type="Rhea" id="RHEA:71484"/>
    </physiologicalReaction>
</comment>
<evidence type="ECO:0000256" key="10">
    <source>
        <dbReference type="ARBA" id="ARBA00022553"/>
    </source>
</evidence>
<keyword evidence="11" id="KW-0121">Carboxypeptidase</keyword>
<keyword evidence="23" id="KW-1015">Disulfide bond</keyword>
<dbReference type="GO" id="GO:0003084">
    <property type="term" value="P:positive regulation of systemic arterial blood pressure"/>
    <property type="evidence" value="ECO:0007669"/>
    <property type="project" value="TreeGrafter"/>
</dbReference>
<evidence type="ECO:0000256" key="42">
    <source>
        <dbReference type="PIRSR" id="PIRSR601548-10"/>
    </source>
</evidence>
<keyword evidence="21" id="KW-0482">Metalloprotease</keyword>
<evidence type="ECO:0000256" key="27">
    <source>
        <dbReference type="ARBA" id="ARBA00038977"/>
    </source>
</evidence>
<proteinExistence type="inferred from homology"/>
<evidence type="ECO:0000256" key="25">
    <source>
        <dbReference type="ARBA" id="ARBA00036868"/>
    </source>
</evidence>
<evidence type="ECO:0000256" key="20">
    <source>
        <dbReference type="ARBA" id="ARBA00022989"/>
    </source>
</evidence>
<organism evidence="45 46">
    <name type="scientific">Prolemur simus</name>
    <name type="common">Greater bamboo lemur</name>
    <name type="synonym">Hapalemur simus</name>
    <dbReference type="NCBI Taxonomy" id="1328070"/>
    <lineage>
        <taxon>Eukaryota</taxon>
        <taxon>Metazoa</taxon>
        <taxon>Chordata</taxon>
        <taxon>Craniata</taxon>
        <taxon>Vertebrata</taxon>
        <taxon>Euteleostomi</taxon>
        <taxon>Mammalia</taxon>
        <taxon>Eutheria</taxon>
        <taxon>Euarchontoglires</taxon>
        <taxon>Primates</taxon>
        <taxon>Strepsirrhini</taxon>
        <taxon>Lemuriformes</taxon>
        <taxon>Lemuridae</taxon>
        <taxon>Prolemur</taxon>
    </lineage>
</organism>
<evidence type="ECO:0000256" key="44">
    <source>
        <dbReference type="SAM" id="SignalP"/>
    </source>
</evidence>
<evidence type="ECO:0000256" key="18">
    <source>
        <dbReference type="ARBA" id="ARBA00022833"/>
    </source>
</evidence>
<evidence type="ECO:0000256" key="3">
    <source>
        <dbReference type="ARBA" id="ARBA00004251"/>
    </source>
</evidence>
<feature type="glycosylation site" description="N-linked (GlcNAc...) asparagine" evidence="43">
    <location>
        <position position="113"/>
    </location>
</feature>
<comment type="catalytic activity">
    <reaction evidence="37">
        <text>Leu-enkephalin + H2O = L-tyrosylglycylglycine + L-phenylalanyl-L-leucine</text>
        <dbReference type="Rhea" id="RHEA:71487"/>
        <dbReference type="ChEBI" id="CHEBI:15377"/>
        <dbReference type="ChEBI" id="CHEBI:190689"/>
        <dbReference type="ChEBI" id="CHEBI:190708"/>
        <dbReference type="ChEBI" id="CHEBI:190710"/>
    </reaction>
    <physiologicalReaction direction="left-to-right" evidence="37">
        <dbReference type="Rhea" id="RHEA:71488"/>
    </physiologicalReaction>
</comment>
<dbReference type="EC" id="3.4.15.1" evidence="27"/>
<dbReference type="GeneTree" id="ENSGT00940000162051"/>
<evidence type="ECO:0000313" key="46">
    <source>
        <dbReference type="Proteomes" id="UP000694414"/>
    </source>
</evidence>
<evidence type="ECO:0000256" key="31">
    <source>
        <dbReference type="ARBA" id="ARBA00046406"/>
    </source>
</evidence>
<evidence type="ECO:0000256" key="34">
    <source>
        <dbReference type="ARBA" id="ARBA00047642"/>
    </source>
</evidence>
<evidence type="ECO:0000256" key="5">
    <source>
        <dbReference type="ARBA" id="ARBA00004613"/>
    </source>
</evidence>
<evidence type="ECO:0000256" key="43">
    <source>
        <dbReference type="PIRSR" id="PIRSR601548-5"/>
    </source>
</evidence>
<reference evidence="45" key="2">
    <citation type="submission" date="2025-09" db="UniProtKB">
        <authorList>
            <consortium name="Ensembl"/>
        </authorList>
    </citation>
    <scope>IDENTIFICATION</scope>
</reference>
<dbReference type="GO" id="GO:0003081">
    <property type="term" value="P:regulation of systemic arterial blood pressure by renin-angiotensin"/>
    <property type="evidence" value="ECO:0007669"/>
    <property type="project" value="TreeGrafter"/>
</dbReference>
<dbReference type="Pfam" id="PF01401">
    <property type="entry name" value="Peptidase_M2"/>
    <property type="match status" value="1"/>
</dbReference>
<comment type="catalytic activity">
    <reaction evidence="39">
        <text>neurotensin + H2O = neurotensin(1-11) + L-isoleucyl-L-leucine</text>
        <dbReference type="Rhea" id="RHEA:71475"/>
        <dbReference type="ChEBI" id="CHEBI:15377"/>
        <dbReference type="ChEBI" id="CHEBI:147362"/>
        <dbReference type="ChEBI" id="CHEBI:190704"/>
        <dbReference type="ChEBI" id="CHEBI:190706"/>
    </reaction>
    <physiologicalReaction direction="left-to-right" evidence="39">
        <dbReference type="Rhea" id="RHEA:71476"/>
    </physiologicalReaction>
</comment>
<keyword evidence="13" id="KW-0812">Transmembrane</keyword>
<evidence type="ECO:0000256" key="23">
    <source>
        <dbReference type="ARBA" id="ARBA00023157"/>
    </source>
</evidence>
<comment type="catalytic activity">
    <reaction evidence="32">
        <text>Met-enkephalin-Arg-Phe + H2O = L-arginyl-L-phenylalanine + Met-enkephalin</text>
        <dbReference type="Rhea" id="RHEA:70675"/>
        <dbReference type="ChEBI" id="CHEBI:15377"/>
        <dbReference type="ChEBI" id="CHEBI:189868"/>
        <dbReference type="ChEBI" id="CHEBI:189869"/>
        <dbReference type="ChEBI" id="CHEBI:189870"/>
    </reaction>
    <physiologicalReaction direction="left-to-right" evidence="32">
        <dbReference type="Rhea" id="RHEA:70676"/>
    </physiologicalReaction>
</comment>
<evidence type="ECO:0000256" key="36">
    <source>
        <dbReference type="ARBA" id="ARBA00048012"/>
    </source>
</evidence>
<dbReference type="Proteomes" id="UP000694414">
    <property type="component" value="Unplaced"/>
</dbReference>
<evidence type="ECO:0000256" key="9">
    <source>
        <dbReference type="ARBA" id="ARBA00022525"/>
    </source>
</evidence>
<evidence type="ECO:0000256" key="2">
    <source>
        <dbReference type="ARBA" id="ARBA00001947"/>
    </source>
</evidence>
<evidence type="ECO:0000256" key="29">
    <source>
        <dbReference type="ARBA" id="ARBA00041692"/>
    </source>
</evidence>
<evidence type="ECO:0000256" key="32">
    <source>
        <dbReference type="ARBA" id="ARBA00047529"/>
    </source>
</evidence>
<evidence type="ECO:0000256" key="26">
    <source>
        <dbReference type="ARBA" id="ARBA00037200"/>
    </source>
</evidence>
<evidence type="ECO:0000256" key="17">
    <source>
        <dbReference type="ARBA" id="ARBA00022801"/>
    </source>
</evidence>
<evidence type="ECO:0000256" key="41">
    <source>
        <dbReference type="ARBA" id="ARBA00049470"/>
    </source>
</evidence>
<keyword evidence="9" id="KW-0964">Secreted</keyword>
<feature type="glycosylation site" description="N-linked (GlcNAc...) asparagine" evidence="43">
    <location>
        <position position="56"/>
    </location>
</feature>
<evidence type="ECO:0000256" key="12">
    <source>
        <dbReference type="ARBA" id="ARBA00022670"/>
    </source>
</evidence>
<keyword evidence="15 44" id="KW-0732">Signal</keyword>